<evidence type="ECO:0000256" key="6">
    <source>
        <dbReference type="ARBA" id="ARBA00022692"/>
    </source>
</evidence>
<evidence type="ECO:0000256" key="3">
    <source>
        <dbReference type="ARBA" id="ARBA00008281"/>
    </source>
</evidence>
<evidence type="ECO:0000256" key="2">
    <source>
        <dbReference type="ARBA" id="ARBA00004162"/>
    </source>
</evidence>
<dbReference type="AlphaFoldDB" id="M5E4A9"/>
<gene>
    <name evidence="11" type="ORF">HSACCH_02302</name>
</gene>
<comment type="function">
    <text evidence="1 10">Controls the rotational direction of flagella during chemotaxis.</text>
</comment>
<feature type="transmembrane region" description="Helical" evidence="10">
    <location>
        <begin position="12"/>
        <end position="34"/>
    </location>
</feature>
<keyword evidence="11" id="KW-0966">Cell projection</keyword>
<evidence type="ECO:0000313" key="12">
    <source>
        <dbReference type="Proteomes" id="UP000012063"/>
    </source>
</evidence>
<accession>M5E4A9</accession>
<keyword evidence="5 10" id="KW-0145">Chemotaxis</keyword>
<dbReference type="InParanoid" id="M5E4A9"/>
<evidence type="ECO:0000313" key="11">
    <source>
        <dbReference type="EMBL" id="CCU80776.1"/>
    </source>
</evidence>
<keyword evidence="6 10" id="KW-0812">Transmembrane</keyword>
<keyword evidence="11" id="KW-0282">Flagellum</keyword>
<sequence>MAENKTINYKMLTLIIVLVIIITGVASFTFFTYFSVAENSEEKEEFKIEDIRSTYMVGDFVVNITDNSRINFIRASLVFEIEDNNLIEELEKRKPQLRDTIITTLRSQNETILKEANAQTIKSIIKNEVNKILKSGEITNVWFTELVVQ</sequence>
<evidence type="ECO:0000256" key="8">
    <source>
        <dbReference type="ARBA" id="ARBA00022989"/>
    </source>
</evidence>
<keyword evidence="8 10" id="KW-1133">Transmembrane helix</keyword>
<protein>
    <recommendedName>
        <fullName evidence="10">Flagellar protein FliL</fullName>
    </recommendedName>
</protein>
<reference evidence="12" key="1">
    <citation type="journal article" date="2013" name="Genome Announc.">
        <title>Genome Sequence of Halanaerobium saccharolyticum subsp. saccharolyticum Strain DSM 6643T, a Halophilic Hydrogen-Producing Bacterium.</title>
        <authorList>
            <person name="Kivisto A."/>
            <person name="Larjo A."/>
            <person name="Ciranna A."/>
            <person name="Santala V."/>
            <person name="Roos C."/>
            <person name="Karp M."/>
        </authorList>
    </citation>
    <scope>NUCLEOTIDE SEQUENCE [LARGE SCALE GENOMIC DNA]</scope>
    <source>
        <strain evidence="12">DSM 6643</strain>
    </source>
</reference>
<dbReference type="GO" id="GO:0009425">
    <property type="term" value="C:bacterial-type flagellum basal body"/>
    <property type="evidence" value="ECO:0007669"/>
    <property type="project" value="InterPro"/>
</dbReference>
<dbReference type="PANTHER" id="PTHR35091">
    <property type="entry name" value="FLAGELLAR PROTEIN FLIL"/>
    <property type="match status" value="1"/>
</dbReference>
<keyword evidence="12" id="KW-1185">Reference proteome</keyword>
<proteinExistence type="inferred from homology"/>
<evidence type="ECO:0000256" key="9">
    <source>
        <dbReference type="ARBA" id="ARBA00023136"/>
    </source>
</evidence>
<evidence type="ECO:0000256" key="4">
    <source>
        <dbReference type="ARBA" id="ARBA00022475"/>
    </source>
</evidence>
<name>M5E4A9_9FIRM</name>
<evidence type="ECO:0000256" key="5">
    <source>
        <dbReference type="ARBA" id="ARBA00022500"/>
    </source>
</evidence>
<dbReference type="GO" id="GO:0006935">
    <property type="term" value="P:chemotaxis"/>
    <property type="evidence" value="ECO:0007669"/>
    <property type="project" value="UniProtKB-KW"/>
</dbReference>
<dbReference type="Pfam" id="PF03748">
    <property type="entry name" value="FliL"/>
    <property type="match status" value="1"/>
</dbReference>
<dbReference type="Proteomes" id="UP000012063">
    <property type="component" value="Unassembled WGS sequence"/>
</dbReference>
<evidence type="ECO:0000256" key="7">
    <source>
        <dbReference type="ARBA" id="ARBA00022779"/>
    </source>
</evidence>
<dbReference type="GO" id="GO:0005886">
    <property type="term" value="C:plasma membrane"/>
    <property type="evidence" value="ECO:0007669"/>
    <property type="project" value="UniProtKB-SubCell"/>
</dbReference>
<dbReference type="InterPro" id="IPR005503">
    <property type="entry name" value="FliL"/>
</dbReference>
<dbReference type="PANTHER" id="PTHR35091:SF2">
    <property type="entry name" value="FLAGELLAR PROTEIN FLIL"/>
    <property type="match status" value="1"/>
</dbReference>
<dbReference type="EMBL" id="CAUI01000023">
    <property type="protein sequence ID" value="CCU80776.1"/>
    <property type="molecule type" value="Genomic_DNA"/>
</dbReference>
<comment type="similarity">
    <text evidence="3 10">Belongs to the FliL family.</text>
</comment>
<keyword evidence="4 10" id="KW-1003">Cell membrane</keyword>
<keyword evidence="9 10" id="KW-0472">Membrane</keyword>
<evidence type="ECO:0000256" key="10">
    <source>
        <dbReference type="RuleBase" id="RU364125"/>
    </source>
</evidence>
<comment type="caution">
    <text evidence="11">The sequence shown here is derived from an EMBL/GenBank/DDBJ whole genome shotgun (WGS) entry which is preliminary data.</text>
</comment>
<keyword evidence="11" id="KW-0969">Cilium</keyword>
<dbReference type="FunCoup" id="M5E4A9">
    <property type="interactions" value="47"/>
</dbReference>
<dbReference type="GO" id="GO:0071978">
    <property type="term" value="P:bacterial-type flagellum-dependent swarming motility"/>
    <property type="evidence" value="ECO:0007669"/>
    <property type="project" value="TreeGrafter"/>
</dbReference>
<dbReference type="eggNOG" id="COG1580">
    <property type="taxonomic scope" value="Bacteria"/>
</dbReference>
<organism evidence="11 12">
    <name type="scientific">Halanaerobium saccharolyticum subsp. saccharolyticum DSM 6643</name>
    <dbReference type="NCBI Taxonomy" id="1293054"/>
    <lineage>
        <taxon>Bacteria</taxon>
        <taxon>Bacillati</taxon>
        <taxon>Bacillota</taxon>
        <taxon>Clostridia</taxon>
        <taxon>Halanaerobiales</taxon>
        <taxon>Halanaerobiaceae</taxon>
        <taxon>Halanaerobium</taxon>
    </lineage>
</organism>
<dbReference type="OrthoDB" id="166089at2"/>
<comment type="subcellular location">
    <subcellularLocation>
        <location evidence="2">Cell membrane</location>
        <topology evidence="2">Single-pass membrane protein</topology>
    </subcellularLocation>
</comment>
<dbReference type="STRING" id="1293054.HSACCH_02302"/>
<dbReference type="RefSeq" id="WP_005490036.1">
    <property type="nucleotide sequence ID" value="NZ_CAUI01000023.1"/>
</dbReference>
<evidence type="ECO:0000256" key="1">
    <source>
        <dbReference type="ARBA" id="ARBA00002254"/>
    </source>
</evidence>
<keyword evidence="7 10" id="KW-0283">Flagellar rotation</keyword>